<accession>A0A815Q872</accession>
<dbReference type="Gene3D" id="3.40.50.1460">
    <property type="match status" value="1"/>
</dbReference>
<dbReference type="InterPro" id="IPR029030">
    <property type="entry name" value="Caspase-like_dom_sf"/>
</dbReference>
<dbReference type="EMBL" id="CAJNOH010007473">
    <property type="protein sequence ID" value="CAF1458600.1"/>
    <property type="molecule type" value="Genomic_DNA"/>
</dbReference>
<dbReference type="InterPro" id="IPR011600">
    <property type="entry name" value="Pept_C14_caspase"/>
</dbReference>
<dbReference type="Proteomes" id="UP000663854">
    <property type="component" value="Unassembled WGS sequence"/>
</dbReference>
<reference evidence="2" key="1">
    <citation type="submission" date="2021-02" db="EMBL/GenBank/DDBJ databases">
        <authorList>
            <person name="Nowell W R."/>
        </authorList>
    </citation>
    <scope>NUCLEOTIDE SEQUENCE</scope>
</reference>
<dbReference type="PANTHER" id="PTHR22576:SF37">
    <property type="entry name" value="MUCOSA-ASSOCIATED LYMPHOID TISSUE LYMPHOMA TRANSLOCATION PROTEIN 1"/>
    <property type="match status" value="1"/>
</dbReference>
<evidence type="ECO:0000313" key="5">
    <source>
        <dbReference type="Proteomes" id="UP000663870"/>
    </source>
</evidence>
<dbReference type="InterPro" id="IPR052039">
    <property type="entry name" value="Caspase-related_regulators"/>
</dbReference>
<evidence type="ECO:0000313" key="2">
    <source>
        <dbReference type="EMBL" id="CAF1458600.1"/>
    </source>
</evidence>
<sequence length="93" mass="10471">MATRNTADTVFQPRRKAALVIGIGRSEHCGELQCPENDANDISSTLESIDFIVTKKLNLKRAEMRHAIIDFEESIEAGDMVLFYFSGHGVQWE</sequence>
<dbReference type="Pfam" id="PF00656">
    <property type="entry name" value="Peptidase_C14"/>
    <property type="match status" value="1"/>
</dbReference>
<feature type="domain" description="Caspase family p20" evidence="1">
    <location>
        <begin position="14"/>
        <end position="91"/>
    </location>
</feature>
<feature type="non-terminal residue" evidence="2">
    <location>
        <position position="93"/>
    </location>
</feature>
<name>A0A815Q872_9BILA</name>
<dbReference type="PROSITE" id="PS50208">
    <property type="entry name" value="CASPASE_P20"/>
    <property type="match status" value="1"/>
</dbReference>
<proteinExistence type="predicted"/>
<organism evidence="2 4">
    <name type="scientific">Rotaria sordida</name>
    <dbReference type="NCBI Taxonomy" id="392033"/>
    <lineage>
        <taxon>Eukaryota</taxon>
        <taxon>Metazoa</taxon>
        <taxon>Spiralia</taxon>
        <taxon>Gnathifera</taxon>
        <taxon>Rotifera</taxon>
        <taxon>Eurotatoria</taxon>
        <taxon>Bdelloidea</taxon>
        <taxon>Philodinida</taxon>
        <taxon>Philodinidae</taxon>
        <taxon>Rotaria</taxon>
    </lineage>
</organism>
<evidence type="ECO:0000259" key="1">
    <source>
        <dbReference type="PROSITE" id="PS50208"/>
    </source>
</evidence>
<protein>
    <recommendedName>
        <fullName evidence="1">Caspase family p20 domain-containing protein</fullName>
    </recommendedName>
</protein>
<evidence type="ECO:0000313" key="3">
    <source>
        <dbReference type="EMBL" id="CAF1641306.1"/>
    </source>
</evidence>
<evidence type="ECO:0000313" key="4">
    <source>
        <dbReference type="Proteomes" id="UP000663854"/>
    </source>
</evidence>
<dbReference type="GO" id="GO:0004197">
    <property type="term" value="F:cysteine-type endopeptidase activity"/>
    <property type="evidence" value="ECO:0007669"/>
    <property type="project" value="InterPro"/>
</dbReference>
<dbReference type="SUPFAM" id="SSF52129">
    <property type="entry name" value="Caspase-like"/>
    <property type="match status" value="1"/>
</dbReference>
<dbReference type="PANTHER" id="PTHR22576">
    <property type="entry name" value="MUCOSA ASSOCIATED LYMPHOID TISSUE LYMPHOMA TRANSLOCATION PROTEIN 1/PARACASPASE"/>
    <property type="match status" value="1"/>
</dbReference>
<dbReference type="AlphaFoldDB" id="A0A815Q872"/>
<comment type="caution">
    <text evidence="2">The sequence shown here is derived from an EMBL/GenBank/DDBJ whole genome shotgun (WGS) entry which is preliminary data.</text>
</comment>
<dbReference type="EMBL" id="CAJNOL010009128">
    <property type="protein sequence ID" value="CAF1641306.1"/>
    <property type="molecule type" value="Genomic_DNA"/>
</dbReference>
<keyword evidence="5" id="KW-1185">Reference proteome</keyword>
<dbReference type="GO" id="GO:0006508">
    <property type="term" value="P:proteolysis"/>
    <property type="evidence" value="ECO:0007669"/>
    <property type="project" value="InterPro"/>
</dbReference>
<dbReference type="Proteomes" id="UP000663870">
    <property type="component" value="Unassembled WGS sequence"/>
</dbReference>
<gene>
    <name evidence="3" type="ORF">JXQ802_LOCUS53237</name>
    <name evidence="2" type="ORF">PYM288_LOCUS36856</name>
</gene>
<dbReference type="InterPro" id="IPR001309">
    <property type="entry name" value="Pept_C14_p20"/>
</dbReference>